<feature type="region of interest" description="Disordered" evidence="1">
    <location>
        <begin position="426"/>
        <end position="502"/>
    </location>
</feature>
<feature type="compositionally biased region" description="Polar residues" evidence="1">
    <location>
        <begin position="430"/>
        <end position="453"/>
    </location>
</feature>
<feature type="region of interest" description="Disordered" evidence="1">
    <location>
        <begin position="298"/>
        <end position="345"/>
    </location>
</feature>
<proteinExistence type="predicted"/>
<reference evidence="2 3" key="1">
    <citation type="submission" date="2016-07" db="EMBL/GenBank/DDBJ databases">
        <title>Pervasive Adenine N6-methylation of Active Genes in Fungi.</title>
        <authorList>
            <consortium name="DOE Joint Genome Institute"/>
            <person name="Mondo S.J."/>
            <person name="Dannebaum R.O."/>
            <person name="Kuo R.C."/>
            <person name="Labutti K."/>
            <person name="Haridas S."/>
            <person name="Kuo A."/>
            <person name="Salamov A."/>
            <person name="Ahrendt S.R."/>
            <person name="Lipzen A."/>
            <person name="Sullivan W."/>
            <person name="Andreopoulos W.B."/>
            <person name="Clum A."/>
            <person name="Lindquist E."/>
            <person name="Daum C."/>
            <person name="Ramamoorthy G.K."/>
            <person name="Gryganskyi A."/>
            <person name="Culley D."/>
            <person name="Magnuson J.K."/>
            <person name="James T.Y."/>
            <person name="O'Malley M.A."/>
            <person name="Stajich J.E."/>
            <person name="Spatafora J.W."/>
            <person name="Visel A."/>
            <person name="Grigoriev I.V."/>
        </authorList>
    </citation>
    <scope>NUCLEOTIDE SEQUENCE [LARGE SCALE GENOMIC DNA]</scope>
    <source>
        <strain evidence="2 3">NRRL 3301</strain>
    </source>
</reference>
<dbReference type="Proteomes" id="UP000242146">
    <property type="component" value="Unassembled WGS sequence"/>
</dbReference>
<evidence type="ECO:0000313" key="2">
    <source>
        <dbReference type="EMBL" id="ORX46505.1"/>
    </source>
</evidence>
<organism evidence="2 3">
    <name type="scientific">Hesseltinella vesiculosa</name>
    <dbReference type="NCBI Taxonomy" id="101127"/>
    <lineage>
        <taxon>Eukaryota</taxon>
        <taxon>Fungi</taxon>
        <taxon>Fungi incertae sedis</taxon>
        <taxon>Mucoromycota</taxon>
        <taxon>Mucoromycotina</taxon>
        <taxon>Mucoromycetes</taxon>
        <taxon>Mucorales</taxon>
        <taxon>Cunninghamellaceae</taxon>
        <taxon>Hesseltinella</taxon>
    </lineage>
</organism>
<dbReference type="EMBL" id="MCGT01000037">
    <property type="protein sequence ID" value="ORX46505.1"/>
    <property type="molecule type" value="Genomic_DNA"/>
</dbReference>
<dbReference type="STRING" id="101127.A0A1X2G6P8"/>
<dbReference type="OrthoDB" id="2275774at2759"/>
<accession>A0A1X2G6P8</accession>
<evidence type="ECO:0000256" key="1">
    <source>
        <dbReference type="SAM" id="MobiDB-lite"/>
    </source>
</evidence>
<evidence type="ECO:0000313" key="3">
    <source>
        <dbReference type="Proteomes" id="UP000242146"/>
    </source>
</evidence>
<feature type="compositionally biased region" description="Low complexity" evidence="1">
    <location>
        <begin position="302"/>
        <end position="327"/>
    </location>
</feature>
<name>A0A1X2G6P8_9FUNG</name>
<gene>
    <name evidence="2" type="ORF">DM01DRAFT_1339506</name>
</gene>
<comment type="caution">
    <text evidence="2">The sequence shown here is derived from an EMBL/GenBank/DDBJ whole genome shotgun (WGS) entry which is preliminary data.</text>
</comment>
<protein>
    <submittedName>
        <fullName evidence="2">Uncharacterized protein</fullName>
    </submittedName>
</protein>
<feature type="compositionally biased region" description="Acidic residues" evidence="1">
    <location>
        <begin position="328"/>
        <end position="344"/>
    </location>
</feature>
<keyword evidence="3" id="KW-1185">Reference proteome</keyword>
<dbReference type="AlphaFoldDB" id="A0A1X2G6P8"/>
<feature type="compositionally biased region" description="Basic and acidic residues" evidence="1">
    <location>
        <begin position="492"/>
        <end position="502"/>
    </location>
</feature>
<sequence>MSQSENGGSERRASLRFLFSPVQHAKPPPSTTNKIILDYLLYLSTQSRLKQAQVELQELAAPLEKKDTDAIQIRKKRWLATSNKAEQDKNAVEAIVAGILSSHRHKRPSFQVDNDFEQRLHLCQLTNMLFGRLDTTHKRQPVLPASSRRVQQRRSHYSHRHANSIHDVPGNPLEQNDVWSVPITPHYCRRHRTQRCLTCCQETLDHDLPPGLMECIPTFVKTSADLLRRTLETPEEDDKKRPLIFAGQKVMGGGMPSRWYDLFLDVLTQAAIESYLCDMQSSPESIIEIFSYGEVEDEDDNSPVSLAASASAASPSTSTSRPVPGSSLDDDDDDQDQDPEDDDHEWSINAADHHLLFPKTRTMFLFRTQVREREKEFLTIDKDTSLQQHFVNLSKRYPSAAFEKSISEFLQMIHNTMHVPELDKNEAHQDQVSVSSNDSIDTEPTVTSSTPNIHTVYKYPGDGALLMPEIPDEDDQLQEPRGTKRRASLSVVKEDSAKKHAA</sequence>